<dbReference type="VEuPathDB" id="FungiDB:PPTG_01822"/>
<dbReference type="PANTHER" id="PTHR24198">
    <property type="entry name" value="ANKYRIN REPEAT AND PROTEIN KINASE DOMAIN-CONTAINING PROTEIN"/>
    <property type="match status" value="1"/>
</dbReference>
<keyword evidence="2 3" id="KW-0040">ANK repeat</keyword>
<dbReference type="SUPFAM" id="SSF48403">
    <property type="entry name" value="Ankyrin repeat"/>
    <property type="match status" value="1"/>
</dbReference>
<dbReference type="InterPro" id="IPR002110">
    <property type="entry name" value="Ankyrin_rpt"/>
</dbReference>
<keyword evidence="1" id="KW-0677">Repeat</keyword>
<dbReference type="PROSITE" id="PS50088">
    <property type="entry name" value="ANK_REPEAT"/>
    <property type="match status" value="1"/>
</dbReference>
<evidence type="ECO:0000256" key="1">
    <source>
        <dbReference type="ARBA" id="ARBA00022737"/>
    </source>
</evidence>
<dbReference type="AlphaFoldDB" id="W2GRJ6"/>
<dbReference type="SMART" id="SM00248">
    <property type="entry name" value="ANK"/>
    <property type="match status" value="3"/>
</dbReference>
<dbReference type="Proteomes" id="UP000053236">
    <property type="component" value="Unassembled WGS sequence"/>
</dbReference>
<name>W2GRJ6_PHYNI</name>
<evidence type="ECO:0000259" key="5">
    <source>
        <dbReference type="PROSITE" id="PS50105"/>
    </source>
</evidence>
<proteinExistence type="predicted"/>
<dbReference type="InterPro" id="IPR013761">
    <property type="entry name" value="SAM/pointed_sf"/>
</dbReference>
<protein>
    <recommendedName>
        <fullName evidence="5">SAM domain-containing protein</fullName>
    </recommendedName>
</protein>
<dbReference type="SMART" id="SM00454">
    <property type="entry name" value="SAM"/>
    <property type="match status" value="1"/>
</dbReference>
<dbReference type="EMBL" id="KI686645">
    <property type="protein sequence ID" value="ETK84930.1"/>
    <property type="molecule type" value="Genomic_DNA"/>
</dbReference>
<dbReference type="PROSITE" id="PS50105">
    <property type="entry name" value="SAM_DOMAIN"/>
    <property type="match status" value="1"/>
</dbReference>
<feature type="compositionally biased region" description="Low complexity" evidence="4">
    <location>
        <begin position="430"/>
        <end position="439"/>
    </location>
</feature>
<dbReference type="Pfam" id="PF00536">
    <property type="entry name" value="SAM_1"/>
    <property type="match status" value="1"/>
</dbReference>
<dbReference type="Gene3D" id="1.10.150.50">
    <property type="entry name" value="Transcription Factor, Ets-1"/>
    <property type="match status" value="1"/>
</dbReference>
<organism evidence="6">
    <name type="scientific">Phytophthora nicotianae</name>
    <name type="common">Potato buckeye rot agent</name>
    <name type="synonym">Phytophthora parasitica</name>
    <dbReference type="NCBI Taxonomy" id="4792"/>
    <lineage>
        <taxon>Eukaryota</taxon>
        <taxon>Sar</taxon>
        <taxon>Stramenopiles</taxon>
        <taxon>Oomycota</taxon>
        <taxon>Peronosporomycetes</taxon>
        <taxon>Peronosporales</taxon>
        <taxon>Peronosporaceae</taxon>
        <taxon>Phytophthora</taxon>
    </lineage>
</organism>
<dbReference type="Gene3D" id="1.25.40.20">
    <property type="entry name" value="Ankyrin repeat-containing domain"/>
    <property type="match status" value="1"/>
</dbReference>
<evidence type="ECO:0000256" key="4">
    <source>
        <dbReference type="SAM" id="MobiDB-lite"/>
    </source>
</evidence>
<accession>W2GRJ6</accession>
<reference evidence="6" key="1">
    <citation type="submission" date="2013-11" db="EMBL/GenBank/DDBJ databases">
        <title>The Genome Sequence of Phytophthora parasitica CJ02B3.</title>
        <authorList>
            <consortium name="The Broad Institute Genomics Platform"/>
            <person name="Russ C."/>
            <person name="Tyler B."/>
            <person name="Panabieres F."/>
            <person name="Shan W."/>
            <person name="Tripathy S."/>
            <person name="Grunwald N."/>
            <person name="Machado M."/>
            <person name="Johnson C.S."/>
            <person name="Arredondo F."/>
            <person name="Hong C."/>
            <person name="Coffey M."/>
            <person name="Young S.K."/>
            <person name="Zeng Q."/>
            <person name="Gargeya S."/>
            <person name="Fitzgerald M."/>
            <person name="Abouelleil A."/>
            <person name="Alvarado L."/>
            <person name="Chapman S.B."/>
            <person name="Gainer-Dewar J."/>
            <person name="Goldberg J."/>
            <person name="Griggs A."/>
            <person name="Gujja S."/>
            <person name="Hansen M."/>
            <person name="Howarth C."/>
            <person name="Imamovic A."/>
            <person name="Ireland A."/>
            <person name="Larimer J."/>
            <person name="McCowan C."/>
            <person name="Murphy C."/>
            <person name="Pearson M."/>
            <person name="Poon T.W."/>
            <person name="Priest M."/>
            <person name="Roberts A."/>
            <person name="Saif S."/>
            <person name="Shea T."/>
            <person name="Sykes S."/>
            <person name="Wortman J."/>
            <person name="Nusbaum C."/>
            <person name="Birren B."/>
        </authorList>
    </citation>
    <scope>NUCLEOTIDE SEQUENCE [LARGE SCALE GENOMIC DNA]</scope>
    <source>
        <strain evidence="6">CJ02B3</strain>
    </source>
</reference>
<evidence type="ECO:0000256" key="2">
    <source>
        <dbReference type="ARBA" id="ARBA00023043"/>
    </source>
</evidence>
<dbReference type="Pfam" id="PF12796">
    <property type="entry name" value="Ank_2"/>
    <property type="match status" value="1"/>
</dbReference>
<sequence length="439" mass="47910">MNQSAAHYTAAAVRGKPAALESSEEDSTDPHAHRKGSPVKARSPSDNALLGTDDDRIDPGEDEGDDLVDDLDQTAAYAAFLQEQAEMRARFTFKDETRKTLGDKFIAALRRKRRMLGRNENLRFRELYKPPEPIAVLLVLVVSAAVTLINSSTNDFDNLLSFFVVATLERRRVDPMPTRLDDLGLSTEEVSCGRLEAGSPRDTVTWTPLQYACAIGDAELVSDIIDTSPEAVNALGNTKYSYSPLHVAVHFEHEAIIKLLLSASSAAKVNAVDSQVGSTALHLAILQGNRKIVKLLLDDVNIQLLKSKSGTTPVELAEELEFSDMRAALVDHATRAAGRTQLSSWLASIGLVEYAQSFFDEGFDDAHFLLATGGLDDKTLDTMHIQKAGHRAKLQKLYQLKEFLHVESEAESSEESNSSGDSDEEESDSDGSGSDNESS</sequence>
<evidence type="ECO:0000313" key="6">
    <source>
        <dbReference type="EMBL" id="ETK84930.1"/>
    </source>
</evidence>
<dbReference type="InterPro" id="IPR001660">
    <property type="entry name" value="SAM"/>
</dbReference>
<dbReference type="PROSITE" id="PS50297">
    <property type="entry name" value="ANK_REP_REGION"/>
    <property type="match status" value="1"/>
</dbReference>
<feature type="repeat" description="ANK" evidence="3">
    <location>
        <begin position="276"/>
        <end position="298"/>
    </location>
</feature>
<dbReference type="VEuPathDB" id="FungiDB:PPTG_01823"/>
<feature type="region of interest" description="Disordered" evidence="4">
    <location>
        <begin position="407"/>
        <end position="439"/>
    </location>
</feature>
<feature type="domain" description="SAM" evidence="5">
    <location>
        <begin position="337"/>
        <end position="394"/>
    </location>
</feature>
<dbReference type="InterPro" id="IPR036770">
    <property type="entry name" value="Ankyrin_rpt-contain_sf"/>
</dbReference>
<dbReference type="Pfam" id="PF00023">
    <property type="entry name" value="Ank"/>
    <property type="match status" value="1"/>
</dbReference>
<evidence type="ECO:0000256" key="3">
    <source>
        <dbReference type="PROSITE-ProRule" id="PRU00023"/>
    </source>
</evidence>
<feature type="region of interest" description="Disordered" evidence="4">
    <location>
        <begin position="1"/>
        <end position="64"/>
    </location>
</feature>
<dbReference type="PANTHER" id="PTHR24198:SF165">
    <property type="entry name" value="ANKYRIN REPEAT-CONTAINING PROTEIN-RELATED"/>
    <property type="match status" value="1"/>
</dbReference>
<dbReference type="SUPFAM" id="SSF47769">
    <property type="entry name" value="SAM/Pointed domain"/>
    <property type="match status" value="1"/>
</dbReference>
<gene>
    <name evidence="6" type="ORF">L915_10149</name>
</gene>